<accession>A0A8H8U9I1</accession>
<feature type="non-terminal residue" evidence="2">
    <location>
        <position position="1"/>
    </location>
</feature>
<evidence type="ECO:0000256" key="1">
    <source>
        <dbReference type="SAM" id="SignalP"/>
    </source>
</evidence>
<sequence>MKLSTNLAVALVTSSLCAASENLLPTRDAAVNCSIGLARWSGTTIWTLTVYNVPQALRQDNTVIATLKNQNMGLGDSITVSDGVAHPITITNVDNVAAFDYDTQDVRASMTDPETGRTKVKLGFEIKETETSWTTDDCGAGSVVYAAGIESWSCDFTCVAAGAK</sequence>
<comment type="caution">
    <text evidence="2">The sequence shown here is derived from an EMBL/GenBank/DDBJ whole genome shotgun (WGS) entry which is preliminary data.</text>
</comment>
<evidence type="ECO:0000313" key="2">
    <source>
        <dbReference type="EMBL" id="TVY39333.1"/>
    </source>
</evidence>
<dbReference type="EMBL" id="QGMI01000532">
    <property type="protein sequence ID" value="TVY39333.1"/>
    <property type="molecule type" value="Genomic_DNA"/>
</dbReference>
<keyword evidence="1" id="KW-0732">Signal</keyword>
<organism evidence="2 3">
    <name type="scientific">Lachnellula occidentalis</name>
    <dbReference type="NCBI Taxonomy" id="215460"/>
    <lineage>
        <taxon>Eukaryota</taxon>
        <taxon>Fungi</taxon>
        <taxon>Dikarya</taxon>
        <taxon>Ascomycota</taxon>
        <taxon>Pezizomycotina</taxon>
        <taxon>Leotiomycetes</taxon>
        <taxon>Helotiales</taxon>
        <taxon>Lachnaceae</taxon>
        <taxon>Lachnellula</taxon>
    </lineage>
</organism>
<gene>
    <name evidence="2" type="ORF">LOCC1_G008517</name>
</gene>
<dbReference type="OrthoDB" id="3478641at2759"/>
<feature type="signal peptide" evidence="1">
    <location>
        <begin position="1"/>
        <end position="19"/>
    </location>
</feature>
<reference evidence="2 3" key="1">
    <citation type="submission" date="2018-05" db="EMBL/GenBank/DDBJ databases">
        <title>Genome sequencing and assembly of the regulated plant pathogen Lachnellula willkommii and related sister species for the development of diagnostic species identification markers.</title>
        <authorList>
            <person name="Giroux E."/>
            <person name="Bilodeau G."/>
        </authorList>
    </citation>
    <scope>NUCLEOTIDE SEQUENCE [LARGE SCALE GENOMIC DNA]</scope>
    <source>
        <strain evidence="2 3">CBS 160.35</strain>
    </source>
</reference>
<name>A0A8H8U9I1_9HELO</name>
<dbReference type="AlphaFoldDB" id="A0A8H8U9I1"/>
<dbReference type="NCBIfam" id="TIGR01643">
    <property type="entry name" value="YD_repeat_2x"/>
    <property type="match status" value="1"/>
</dbReference>
<dbReference type="Proteomes" id="UP000443090">
    <property type="component" value="Unassembled WGS sequence"/>
</dbReference>
<keyword evidence="3" id="KW-1185">Reference proteome</keyword>
<feature type="chain" id="PRO_5034062488" evidence="1">
    <location>
        <begin position="20"/>
        <end position="164"/>
    </location>
</feature>
<proteinExistence type="predicted"/>
<evidence type="ECO:0000313" key="3">
    <source>
        <dbReference type="Proteomes" id="UP000443090"/>
    </source>
</evidence>
<dbReference type="InterPro" id="IPR006530">
    <property type="entry name" value="YD"/>
</dbReference>
<protein>
    <submittedName>
        <fullName evidence="2">Uncharacterized protein</fullName>
    </submittedName>
</protein>